<dbReference type="STRING" id="325777.GW15_0215860"/>
<protein>
    <submittedName>
        <fullName evidence="2">Uncharacterized protein</fullName>
    </submittedName>
</protein>
<dbReference type="Proteomes" id="UP000028012">
    <property type="component" value="Unassembled WGS sequence"/>
</dbReference>
<sequence length="67" mass="7395">MRVQHRPRGCSATRAVASPRRARRIRQRPLALPPEVKVDPSLPSPRVLWWPADAPIGSVRALPVLGA</sequence>
<dbReference type="EMBL" id="JPHD02000109">
    <property type="protein sequence ID" value="KGE51189.1"/>
    <property type="molecule type" value="Genomic_DNA"/>
</dbReference>
<evidence type="ECO:0000256" key="1">
    <source>
        <dbReference type="SAM" id="MobiDB-lite"/>
    </source>
</evidence>
<reference evidence="2 3" key="1">
    <citation type="submission" date="2014-09" db="EMBL/GenBank/DDBJ databases">
        <title>A draft genome sequence for Xanthomonas axonopodis pv. vasculorum NCPPB 900.</title>
        <authorList>
            <person name="Harrison J."/>
            <person name="Studholme D.J."/>
        </authorList>
    </citation>
    <scope>NUCLEOTIDE SEQUENCE [LARGE SCALE GENOMIC DNA]</scope>
    <source>
        <strain evidence="2 3">NCPPB 900</strain>
    </source>
</reference>
<feature type="region of interest" description="Disordered" evidence="1">
    <location>
        <begin position="1"/>
        <end position="23"/>
    </location>
</feature>
<organism evidence="2 3">
    <name type="scientific">Xanthomonas axonopodis pv. vasculorum</name>
    <dbReference type="NCBI Taxonomy" id="325777"/>
    <lineage>
        <taxon>Bacteria</taxon>
        <taxon>Pseudomonadati</taxon>
        <taxon>Pseudomonadota</taxon>
        <taxon>Gammaproteobacteria</taxon>
        <taxon>Lysobacterales</taxon>
        <taxon>Lysobacteraceae</taxon>
        <taxon>Xanthomonas</taxon>
    </lineage>
</organism>
<proteinExistence type="predicted"/>
<comment type="caution">
    <text evidence="2">The sequence shown here is derived from an EMBL/GenBank/DDBJ whole genome shotgun (WGS) entry which is preliminary data.</text>
</comment>
<evidence type="ECO:0000313" key="2">
    <source>
        <dbReference type="EMBL" id="KGE51189.1"/>
    </source>
</evidence>
<evidence type="ECO:0000313" key="3">
    <source>
        <dbReference type="Proteomes" id="UP000028012"/>
    </source>
</evidence>
<dbReference type="HOGENOM" id="CLU_2811385_0_0_6"/>
<accession>A0A098PVN5</accession>
<dbReference type="AlphaFoldDB" id="A0A098PVN5"/>
<name>A0A098PVN5_9XANT</name>
<gene>
    <name evidence="2" type="ORF">GW15_0215860</name>
</gene>